<name>A0A8J7F7V3_9GAMM</name>
<dbReference type="InterPro" id="IPR004559">
    <property type="entry name" value="HemW-like"/>
</dbReference>
<keyword evidence="9 10" id="KW-0143">Chaperone</keyword>
<keyword evidence="13" id="KW-1185">Reference proteome</keyword>
<dbReference type="SMART" id="SM00729">
    <property type="entry name" value="Elp3"/>
    <property type="match status" value="1"/>
</dbReference>
<comment type="function">
    <text evidence="10">Probably acts as a heme chaperone, transferring heme to an unknown acceptor. Binds one molecule of heme per monomer, possibly covalently. Binds 1 [4Fe-4S] cluster. The cluster is coordinated with 3 cysteines and an exchangeable S-adenosyl-L-methionine.</text>
</comment>
<dbReference type="Pfam" id="PF06969">
    <property type="entry name" value="HemN_C"/>
    <property type="match status" value="1"/>
</dbReference>
<dbReference type="Proteomes" id="UP000640333">
    <property type="component" value="Unassembled WGS sequence"/>
</dbReference>
<dbReference type="RefSeq" id="WP_193951350.1">
    <property type="nucleotide sequence ID" value="NZ_JADEYS010000001.1"/>
</dbReference>
<dbReference type="GO" id="GO:0005737">
    <property type="term" value="C:cytoplasm"/>
    <property type="evidence" value="ECO:0007669"/>
    <property type="project" value="UniProtKB-SubCell"/>
</dbReference>
<evidence type="ECO:0000256" key="8">
    <source>
        <dbReference type="ARBA" id="ARBA00023014"/>
    </source>
</evidence>
<accession>A0A8J7F7V3</accession>
<dbReference type="NCBIfam" id="TIGR00539">
    <property type="entry name" value="hemN_rel"/>
    <property type="match status" value="1"/>
</dbReference>
<keyword evidence="5 10" id="KW-0949">S-adenosyl-L-methionine</keyword>
<evidence type="ECO:0000256" key="3">
    <source>
        <dbReference type="ARBA" id="ARBA00017228"/>
    </source>
</evidence>
<dbReference type="Gene3D" id="3.20.20.70">
    <property type="entry name" value="Aldolase class I"/>
    <property type="match status" value="1"/>
</dbReference>
<evidence type="ECO:0000259" key="11">
    <source>
        <dbReference type="PROSITE" id="PS51918"/>
    </source>
</evidence>
<feature type="domain" description="Radical SAM core" evidence="11">
    <location>
        <begin position="2"/>
        <end position="237"/>
    </location>
</feature>
<evidence type="ECO:0000256" key="7">
    <source>
        <dbReference type="ARBA" id="ARBA00023004"/>
    </source>
</evidence>
<dbReference type="GO" id="GO:0006779">
    <property type="term" value="P:porphyrin-containing compound biosynthetic process"/>
    <property type="evidence" value="ECO:0007669"/>
    <property type="project" value="InterPro"/>
</dbReference>
<gene>
    <name evidence="12" type="primary">hemW</name>
    <name evidence="12" type="ORF">IOQ59_00815</name>
</gene>
<evidence type="ECO:0000256" key="5">
    <source>
        <dbReference type="ARBA" id="ARBA00022691"/>
    </source>
</evidence>
<proteinExistence type="inferred from homology"/>
<dbReference type="SFLD" id="SFLDG01065">
    <property type="entry name" value="anaerobic_coproporphyrinogen-I"/>
    <property type="match status" value="1"/>
</dbReference>
<evidence type="ECO:0000256" key="2">
    <source>
        <dbReference type="ARBA" id="ARBA00006100"/>
    </source>
</evidence>
<evidence type="ECO:0000256" key="1">
    <source>
        <dbReference type="ARBA" id="ARBA00001966"/>
    </source>
</evidence>
<keyword evidence="4 10" id="KW-0349">Heme</keyword>
<keyword evidence="6 10" id="KW-0479">Metal-binding</keyword>
<dbReference type="InterPro" id="IPR006638">
    <property type="entry name" value="Elp3/MiaA/NifB-like_rSAM"/>
</dbReference>
<comment type="similarity">
    <text evidence="2">Belongs to the anaerobic coproporphyrinogen-III oxidase family. HemW subfamily.</text>
</comment>
<comment type="subcellular location">
    <subcellularLocation>
        <location evidence="10">Cytoplasm</location>
    </subcellularLocation>
</comment>
<dbReference type="PROSITE" id="PS51918">
    <property type="entry name" value="RADICAL_SAM"/>
    <property type="match status" value="1"/>
</dbReference>
<evidence type="ECO:0000313" key="13">
    <source>
        <dbReference type="Proteomes" id="UP000640333"/>
    </source>
</evidence>
<keyword evidence="7 10" id="KW-0408">Iron</keyword>
<dbReference type="SFLD" id="SFLDF00288">
    <property type="entry name" value="HemN-like__clustered_with_nucl"/>
    <property type="match status" value="1"/>
</dbReference>
<keyword evidence="10" id="KW-0004">4Fe-4S</keyword>
<dbReference type="AlphaFoldDB" id="A0A8J7F7V3"/>
<protein>
    <recommendedName>
        <fullName evidence="3 10">Heme chaperone HemW</fullName>
    </recommendedName>
</protein>
<evidence type="ECO:0000256" key="9">
    <source>
        <dbReference type="ARBA" id="ARBA00023186"/>
    </source>
</evidence>
<keyword evidence="10" id="KW-0963">Cytoplasm</keyword>
<dbReference type="InterPro" id="IPR010723">
    <property type="entry name" value="HemN_C"/>
</dbReference>
<dbReference type="SFLD" id="SFLDG01082">
    <property type="entry name" value="B12-binding_domain_containing"/>
    <property type="match status" value="1"/>
</dbReference>
<dbReference type="InterPro" id="IPR013785">
    <property type="entry name" value="Aldolase_TIM"/>
</dbReference>
<dbReference type="GO" id="GO:0004109">
    <property type="term" value="F:coproporphyrinogen oxidase activity"/>
    <property type="evidence" value="ECO:0007669"/>
    <property type="project" value="InterPro"/>
</dbReference>
<dbReference type="SFLD" id="SFLDS00029">
    <property type="entry name" value="Radical_SAM"/>
    <property type="match status" value="1"/>
</dbReference>
<dbReference type="SUPFAM" id="SSF102114">
    <property type="entry name" value="Radical SAM enzymes"/>
    <property type="match status" value="1"/>
</dbReference>
<organism evidence="12 13">
    <name type="scientific">Pontibacterium sinense</name>
    <dbReference type="NCBI Taxonomy" id="2781979"/>
    <lineage>
        <taxon>Bacteria</taxon>
        <taxon>Pseudomonadati</taxon>
        <taxon>Pseudomonadota</taxon>
        <taxon>Gammaproteobacteria</taxon>
        <taxon>Oceanospirillales</taxon>
        <taxon>Oceanospirillaceae</taxon>
        <taxon>Pontibacterium</taxon>
    </lineage>
</organism>
<dbReference type="GO" id="GO:0051539">
    <property type="term" value="F:4 iron, 4 sulfur cluster binding"/>
    <property type="evidence" value="ECO:0007669"/>
    <property type="project" value="UniProtKB-UniRule"/>
</dbReference>
<comment type="cofactor">
    <cofactor evidence="1">
        <name>[4Fe-4S] cluster</name>
        <dbReference type="ChEBI" id="CHEBI:49883"/>
    </cofactor>
</comment>
<evidence type="ECO:0000256" key="10">
    <source>
        <dbReference type="RuleBase" id="RU364116"/>
    </source>
</evidence>
<comment type="caution">
    <text evidence="12">The sequence shown here is derived from an EMBL/GenBank/DDBJ whole genome shotgun (WGS) entry which is preliminary data.</text>
</comment>
<dbReference type="PANTHER" id="PTHR13932:SF5">
    <property type="entry name" value="RADICAL S-ADENOSYL METHIONINE DOMAIN-CONTAINING PROTEIN 1, MITOCHONDRIAL"/>
    <property type="match status" value="1"/>
</dbReference>
<keyword evidence="8 10" id="KW-0411">Iron-sulfur</keyword>
<sequence>MSIALPPLSLYIHIPWCVQKCPYCDFNSHAVREEIPEEAYVAALLDDLEQELKETSVRPLQSIFIGGGTPSLFSAAMINTLLNQVEQRISFARDIEITMEANPGTFEQEKFRGYREAGVNRLSLGIQSFSDTQLTALGRIHSGEEAIKAAGVARELFDNMNLDLMHGLPGQSTEQALQDLQIAASLKPDHISWYQLTIEPNTEFHARPPSLPVDETLWDIQERGQLFLAEAGYAQYEISAYAQAGKQARHNLNYWQFGDYIGIGAGAHGKVTQEDGAILRRWKQKQPKAYMQVDKRLGGSETLEADALPFEFMLNALRLTDGVDSTLFPSRTGLDLSTLDPITEKARKMGLLDTDPSRLAPTQQGRLFLNNLLEMFLDD</sequence>
<dbReference type="SFLD" id="SFLDF00562">
    <property type="entry name" value="HemN-like__clustered_with_heat"/>
    <property type="match status" value="1"/>
</dbReference>
<dbReference type="Pfam" id="PF04055">
    <property type="entry name" value="Radical_SAM"/>
    <property type="match status" value="1"/>
</dbReference>
<dbReference type="GO" id="GO:0046872">
    <property type="term" value="F:metal ion binding"/>
    <property type="evidence" value="ECO:0007669"/>
    <property type="project" value="UniProtKB-UniRule"/>
</dbReference>
<dbReference type="InterPro" id="IPR034505">
    <property type="entry name" value="Coproporphyrinogen-III_oxidase"/>
</dbReference>
<dbReference type="EMBL" id="JADEYS010000001">
    <property type="protein sequence ID" value="MBE9395792.1"/>
    <property type="molecule type" value="Genomic_DNA"/>
</dbReference>
<dbReference type="CDD" id="cd01335">
    <property type="entry name" value="Radical_SAM"/>
    <property type="match status" value="1"/>
</dbReference>
<evidence type="ECO:0000256" key="4">
    <source>
        <dbReference type="ARBA" id="ARBA00022617"/>
    </source>
</evidence>
<evidence type="ECO:0000313" key="12">
    <source>
        <dbReference type="EMBL" id="MBE9395792.1"/>
    </source>
</evidence>
<evidence type="ECO:0000256" key="6">
    <source>
        <dbReference type="ARBA" id="ARBA00022723"/>
    </source>
</evidence>
<dbReference type="PANTHER" id="PTHR13932">
    <property type="entry name" value="COPROPORPHYRINIGEN III OXIDASE"/>
    <property type="match status" value="1"/>
</dbReference>
<reference evidence="12" key="1">
    <citation type="submission" date="2020-10" db="EMBL/GenBank/DDBJ databases">
        <title>Bacterium isolated from coastal waters sediment.</title>
        <authorList>
            <person name="Chen R.-J."/>
            <person name="Lu D.-C."/>
            <person name="Zhu K.-L."/>
            <person name="Du Z.-J."/>
        </authorList>
    </citation>
    <scope>NUCLEOTIDE SEQUENCE</scope>
    <source>
        <strain evidence="12">N1Y112</strain>
    </source>
</reference>
<dbReference type="InterPro" id="IPR007197">
    <property type="entry name" value="rSAM"/>
</dbReference>
<dbReference type="InterPro" id="IPR058240">
    <property type="entry name" value="rSAM_sf"/>
</dbReference>